<name>A0A8X6PIR1_NEPPI</name>
<accession>A0A8X6PIR1</accession>
<dbReference type="AlphaFoldDB" id="A0A8X6PIR1"/>
<comment type="caution">
    <text evidence="1">The sequence shown here is derived from an EMBL/GenBank/DDBJ whole genome shotgun (WGS) entry which is preliminary data.</text>
</comment>
<evidence type="ECO:0000313" key="2">
    <source>
        <dbReference type="Proteomes" id="UP000887013"/>
    </source>
</evidence>
<reference evidence="1" key="1">
    <citation type="submission" date="2020-08" db="EMBL/GenBank/DDBJ databases">
        <title>Multicomponent nature underlies the extraordinary mechanical properties of spider dragline silk.</title>
        <authorList>
            <person name="Kono N."/>
            <person name="Nakamura H."/>
            <person name="Mori M."/>
            <person name="Yoshida Y."/>
            <person name="Ohtoshi R."/>
            <person name="Malay A.D."/>
            <person name="Moran D.A.P."/>
            <person name="Tomita M."/>
            <person name="Numata K."/>
            <person name="Arakawa K."/>
        </authorList>
    </citation>
    <scope>NUCLEOTIDE SEQUENCE</scope>
</reference>
<dbReference type="EMBL" id="BMAW01020090">
    <property type="protein sequence ID" value="GFT66352.1"/>
    <property type="molecule type" value="Genomic_DNA"/>
</dbReference>
<protein>
    <submittedName>
        <fullName evidence="1">Uncharacterized protein</fullName>
    </submittedName>
</protein>
<dbReference type="Proteomes" id="UP000887013">
    <property type="component" value="Unassembled WGS sequence"/>
</dbReference>
<keyword evidence="2" id="KW-1185">Reference proteome</keyword>
<evidence type="ECO:0000313" key="1">
    <source>
        <dbReference type="EMBL" id="GFT66352.1"/>
    </source>
</evidence>
<sequence length="136" mass="16166">MFPRRRKPFLLGLDAFFRKRVSKPGSTIIDWGRCTHKDTISDIRPFREERKTLVDNKIRRGGQIPFLYRKTGILLSERKFRQIEPSSRVGKFMQCPKEHYVFSEKCTYYHYKFLGRIGSEIKGLFRSGSHQAVWGY</sequence>
<organism evidence="1 2">
    <name type="scientific">Nephila pilipes</name>
    <name type="common">Giant wood spider</name>
    <name type="synonym">Nephila maculata</name>
    <dbReference type="NCBI Taxonomy" id="299642"/>
    <lineage>
        <taxon>Eukaryota</taxon>
        <taxon>Metazoa</taxon>
        <taxon>Ecdysozoa</taxon>
        <taxon>Arthropoda</taxon>
        <taxon>Chelicerata</taxon>
        <taxon>Arachnida</taxon>
        <taxon>Araneae</taxon>
        <taxon>Araneomorphae</taxon>
        <taxon>Entelegynae</taxon>
        <taxon>Araneoidea</taxon>
        <taxon>Nephilidae</taxon>
        <taxon>Nephila</taxon>
    </lineage>
</organism>
<proteinExistence type="predicted"/>
<gene>
    <name evidence="1" type="ORF">NPIL_335931</name>
</gene>